<dbReference type="InterPro" id="IPR005174">
    <property type="entry name" value="KIB1-4_b-propeller"/>
</dbReference>
<dbReference type="PANTHER" id="PTHR33127:SF85">
    <property type="entry name" value="OS11G0436500 PROTEIN"/>
    <property type="match status" value="1"/>
</dbReference>
<dbReference type="AlphaFoldDB" id="A0A3L6SM11"/>
<dbReference type="Pfam" id="PF03478">
    <property type="entry name" value="Beta-prop_KIB1-4"/>
    <property type="match status" value="1"/>
</dbReference>
<protein>
    <recommendedName>
        <fullName evidence="1">KIB1-4 beta-propeller domain-containing protein</fullName>
    </recommendedName>
</protein>
<proteinExistence type="predicted"/>
<dbReference type="EMBL" id="PQIB02000004">
    <property type="protein sequence ID" value="RLN23070.1"/>
    <property type="molecule type" value="Genomic_DNA"/>
</dbReference>
<evidence type="ECO:0000313" key="2">
    <source>
        <dbReference type="EMBL" id="RLN23070.1"/>
    </source>
</evidence>
<feature type="domain" description="KIB1-4 beta-propeller" evidence="1">
    <location>
        <begin position="29"/>
        <end position="161"/>
    </location>
</feature>
<comment type="caution">
    <text evidence="2">The sequence shown here is derived from an EMBL/GenBank/DDBJ whole genome shotgun (WGS) entry which is preliminary data.</text>
</comment>
<dbReference type="STRING" id="4540.A0A3L6SM11"/>
<reference evidence="3" key="1">
    <citation type="journal article" date="2019" name="Nat. Commun.">
        <title>The genome of broomcorn millet.</title>
        <authorList>
            <person name="Zou C."/>
            <person name="Miki D."/>
            <person name="Li D."/>
            <person name="Tang Q."/>
            <person name="Xiao L."/>
            <person name="Rajput S."/>
            <person name="Deng P."/>
            <person name="Jia W."/>
            <person name="Huang R."/>
            <person name="Zhang M."/>
            <person name="Sun Y."/>
            <person name="Hu J."/>
            <person name="Fu X."/>
            <person name="Schnable P.S."/>
            <person name="Li F."/>
            <person name="Zhang H."/>
            <person name="Feng B."/>
            <person name="Zhu X."/>
            <person name="Liu R."/>
            <person name="Schnable J.C."/>
            <person name="Zhu J.-K."/>
            <person name="Zhang H."/>
        </authorList>
    </citation>
    <scope>NUCLEOTIDE SEQUENCE [LARGE SCALE GENOMIC DNA]</scope>
</reference>
<dbReference type="Proteomes" id="UP000275267">
    <property type="component" value="Unassembled WGS sequence"/>
</dbReference>
<organism evidence="2 3">
    <name type="scientific">Panicum miliaceum</name>
    <name type="common">Proso millet</name>
    <name type="synonym">Broomcorn millet</name>
    <dbReference type="NCBI Taxonomy" id="4540"/>
    <lineage>
        <taxon>Eukaryota</taxon>
        <taxon>Viridiplantae</taxon>
        <taxon>Streptophyta</taxon>
        <taxon>Embryophyta</taxon>
        <taxon>Tracheophyta</taxon>
        <taxon>Spermatophyta</taxon>
        <taxon>Magnoliopsida</taxon>
        <taxon>Liliopsida</taxon>
        <taxon>Poales</taxon>
        <taxon>Poaceae</taxon>
        <taxon>PACMAD clade</taxon>
        <taxon>Panicoideae</taxon>
        <taxon>Panicodae</taxon>
        <taxon>Paniceae</taxon>
        <taxon>Panicinae</taxon>
        <taxon>Panicum</taxon>
        <taxon>Panicum sect. Panicum</taxon>
    </lineage>
</organism>
<evidence type="ECO:0000259" key="1">
    <source>
        <dbReference type="Pfam" id="PF03478"/>
    </source>
</evidence>
<gene>
    <name evidence="2" type="ORF">C2845_PM07G31730</name>
</gene>
<dbReference type="PANTHER" id="PTHR33127">
    <property type="entry name" value="TRANSMEMBRANE PROTEIN"/>
    <property type="match status" value="1"/>
</dbReference>
<dbReference type="OrthoDB" id="674500at2759"/>
<accession>A0A3L6SM11</accession>
<evidence type="ECO:0000313" key="3">
    <source>
        <dbReference type="Proteomes" id="UP000275267"/>
    </source>
</evidence>
<keyword evidence="3" id="KW-1185">Reference proteome</keyword>
<sequence length="179" mass="19295">MSSSQQMAVLDLPCLAFHDCDRSTVVISMPDHKRIAAAGDEILRGKIICPTAQGLLLVRDPDSMTTFLFNPTNNDKVGLPSLTEVDDMVLIDSHCLLSDEPASPHCVYEYDIGSHVLPYPDGEEDQIEKNVICPVAACQGKFYFNATATVLRVLDLSSHEPALGAITIDDAVAADGSYG</sequence>
<name>A0A3L6SM11_PANMI</name>